<reference evidence="2" key="1">
    <citation type="submission" date="2022-07" db="EMBL/GenBank/DDBJ databases">
        <title>Tahibacter sp., a new gammaproteobacterium isolated from the silt sample collected at pig farm.</title>
        <authorList>
            <person name="Chen H."/>
        </authorList>
    </citation>
    <scope>NUCLEOTIDE SEQUENCE</scope>
    <source>
        <strain evidence="2">P2K</strain>
    </source>
</reference>
<organism evidence="2 3">
    <name type="scientific">Tahibacter harae</name>
    <dbReference type="NCBI Taxonomy" id="2963937"/>
    <lineage>
        <taxon>Bacteria</taxon>
        <taxon>Pseudomonadati</taxon>
        <taxon>Pseudomonadota</taxon>
        <taxon>Gammaproteobacteria</taxon>
        <taxon>Lysobacterales</taxon>
        <taxon>Rhodanobacteraceae</taxon>
        <taxon>Tahibacter</taxon>
    </lineage>
</organism>
<feature type="chain" id="PRO_5047096927" evidence="1">
    <location>
        <begin position="27"/>
        <end position="210"/>
    </location>
</feature>
<name>A0ABT1QQL3_9GAMM</name>
<dbReference type="EMBL" id="JANFQO010000005">
    <property type="protein sequence ID" value="MCQ4164541.1"/>
    <property type="molecule type" value="Genomic_DNA"/>
</dbReference>
<evidence type="ECO:0000313" key="2">
    <source>
        <dbReference type="EMBL" id="MCQ4164541.1"/>
    </source>
</evidence>
<accession>A0ABT1QQL3</accession>
<keyword evidence="3" id="KW-1185">Reference proteome</keyword>
<keyword evidence="1" id="KW-0732">Signal</keyword>
<gene>
    <name evidence="2" type="ORF">NM961_07440</name>
</gene>
<dbReference type="Proteomes" id="UP001165498">
    <property type="component" value="Unassembled WGS sequence"/>
</dbReference>
<protein>
    <submittedName>
        <fullName evidence="2">Uncharacterized protein</fullName>
    </submittedName>
</protein>
<proteinExistence type="predicted"/>
<sequence length="210" mass="22709">MMRTENGRRLGWLAACLLAAAPAAWAGDDVAADWSELLGKGGVNALETYALVNALRTENGALDTALCHEKAAEIEAALQINRVGLGLWLVAQECASADGNEVLAEQRRQRFEALLGHALKNRAVLQGQVPIKVLAVQDAEAVVLATGQELLYRSYEPYDGGRYLTLTLTLWDKDDQRETVLEFDYLDAAFGGNFLQDLLQEAAPPAAATP</sequence>
<evidence type="ECO:0000256" key="1">
    <source>
        <dbReference type="SAM" id="SignalP"/>
    </source>
</evidence>
<evidence type="ECO:0000313" key="3">
    <source>
        <dbReference type="Proteomes" id="UP001165498"/>
    </source>
</evidence>
<feature type="signal peptide" evidence="1">
    <location>
        <begin position="1"/>
        <end position="26"/>
    </location>
</feature>
<comment type="caution">
    <text evidence="2">The sequence shown here is derived from an EMBL/GenBank/DDBJ whole genome shotgun (WGS) entry which is preliminary data.</text>
</comment>
<dbReference type="RefSeq" id="WP_255913326.1">
    <property type="nucleotide sequence ID" value="NZ_JANFQO010000005.1"/>
</dbReference>